<dbReference type="PANTHER" id="PTHR33744">
    <property type="entry name" value="CARBOHYDRATE DIACID REGULATOR"/>
    <property type="match status" value="1"/>
</dbReference>
<dbReference type="Pfam" id="PF07905">
    <property type="entry name" value="PucR"/>
    <property type="match status" value="1"/>
</dbReference>
<sequence>MLAFPQSYRGREAEPMPERREDEADRTDRPGGATGAPNGHGTDDALPTVREILALDAVAAGVPEVLVGDAALDARVRWVHVSDSAGVARLLDGGELLLSTGSGWPTEPDELRSFIAGLVEVGVSGLVLELGAHYRYVPAVVHRAAAEHGLALAALHREVKFVGLTQAVHRRIISEQNAALHARDEVRERFTALALRGAPPDYIVQQLAQTLSAPVLLENLAHEVVAADLPPEAEEEVLAGWQLRSRDAHRRSARGAAGARGSDDWLIVPVEARGIRWGHLIALPGPAHPAGRTSVLEQGAIALALGRLADGDDDAWGRIGRQRLVEHLLGGRFAAPGGAVARLEAAGLPVRGADLYGVVLTGRGADGDADAAARGLGGRALDGRPVGAGATASARVLLVSLPGGTRFDDDAARGFAGRLATRAEGAPTDASGVVLSIGASAGDLDGLLVSVQEALDLSRTPVPRGTRGPVVRRSQDRPLVRLVTALRDDHRLQELGERMLAPLIEHDLARGGDLLDVLAAMLAHPGNRTAAAQASHLSRSVFYQRLALIGDLLGADLDDGETLTALHLALLVRRSGVR</sequence>
<reference evidence="4 5" key="1">
    <citation type="submission" date="2019-11" db="EMBL/GenBank/DDBJ databases">
        <title>Agromyces kandeliae sp. nov., isolated from mangrove soil.</title>
        <authorList>
            <person name="Wang R."/>
        </authorList>
    </citation>
    <scope>NUCLEOTIDE SEQUENCE [LARGE SCALE GENOMIC DNA]</scope>
    <source>
        <strain evidence="4 5">Q22</strain>
    </source>
</reference>
<accession>A0A6L5R0D9</accession>
<comment type="caution">
    <text evidence="4">The sequence shown here is derived from an EMBL/GenBank/DDBJ whole genome shotgun (WGS) entry which is preliminary data.</text>
</comment>
<feature type="domain" description="PucR C-terminal helix-turn-helix" evidence="3">
    <location>
        <begin position="514"/>
        <end position="571"/>
    </location>
</feature>
<dbReference type="Gene3D" id="1.10.10.2840">
    <property type="entry name" value="PucR C-terminal helix-turn-helix domain"/>
    <property type="match status" value="1"/>
</dbReference>
<gene>
    <name evidence="4" type="ORF">GJR97_06715</name>
</gene>
<proteinExistence type="predicted"/>
<dbReference type="AlphaFoldDB" id="A0A6L5R0D9"/>
<feature type="region of interest" description="Disordered" evidence="1">
    <location>
        <begin position="1"/>
        <end position="45"/>
    </location>
</feature>
<evidence type="ECO:0000313" key="5">
    <source>
        <dbReference type="Proteomes" id="UP000476511"/>
    </source>
</evidence>
<feature type="domain" description="Purine catabolism PurC-like" evidence="2">
    <location>
        <begin position="51"/>
        <end position="172"/>
    </location>
</feature>
<organism evidence="4 5">
    <name type="scientific">Agromyces kandeliae</name>
    <dbReference type="NCBI Taxonomy" id="2666141"/>
    <lineage>
        <taxon>Bacteria</taxon>
        <taxon>Bacillati</taxon>
        <taxon>Actinomycetota</taxon>
        <taxon>Actinomycetes</taxon>
        <taxon>Micrococcales</taxon>
        <taxon>Microbacteriaceae</taxon>
        <taxon>Agromyces</taxon>
    </lineage>
</organism>
<feature type="compositionally biased region" description="Basic and acidic residues" evidence="1">
    <location>
        <begin position="9"/>
        <end position="29"/>
    </location>
</feature>
<keyword evidence="5" id="KW-1185">Reference proteome</keyword>
<dbReference type="Pfam" id="PF13556">
    <property type="entry name" value="HTH_30"/>
    <property type="match status" value="1"/>
</dbReference>
<evidence type="ECO:0000313" key="4">
    <source>
        <dbReference type="EMBL" id="MRX43419.1"/>
    </source>
</evidence>
<dbReference type="InterPro" id="IPR025736">
    <property type="entry name" value="PucR_C-HTH_dom"/>
</dbReference>
<protein>
    <submittedName>
        <fullName evidence="4">PucR family transcriptional regulator</fullName>
    </submittedName>
</protein>
<dbReference type="InterPro" id="IPR012914">
    <property type="entry name" value="PucR_dom"/>
</dbReference>
<dbReference type="InterPro" id="IPR051448">
    <property type="entry name" value="CdaR-like_regulators"/>
</dbReference>
<dbReference type="InterPro" id="IPR042070">
    <property type="entry name" value="PucR_C-HTH_sf"/>
</dbReference>
<evidence type="ECO:0000256" key="1">
    <source>
        <dbReference type="SAM" id="MobiDB-lite"/>
    </source>
</evidence>
<dbReference type="PANTHER" id="PTHR33744:SF1">
    <property type="entry name" value="DNA-BINDING TRANSCRIPTIONAL ACTIVATOR ADER"/>
    <property type="match status" value="1"/>
</dbReference>
<name>A0A6L5R0D9_9MICO</name>
<dbReference type="EMBL" id="WKJD01000010">
    <property type="protein sequence ID" value="MRX43419.1"/>
    <property type="molecule type" value="Genomic_DNA"/>
</dbReference>
<dbReference type="Proteomes" id="UP000476511">
    <property type="component" value="Unassembled WGS sequence"/>
</dbReference>
<evidence type="ECO:0000259" key="2">
    <source>
        <dbReference type="Pfam" id="PF07905"/>
    </source>
</evidence>
<evidence type="ECO:0000259" key="3">
    <source>
        <dbReference type="Pfam" id="PF13556"/>
    </source>
</evidence>